<evidence type="ECO:0000256" key="1">
    <source>
        <dbReference type="ARBA" id="ARBA00010605"/>
    </source>
</evidence>
<evidence type="ECO:0000256" key="8">
    <source>
        <dbReference type="SAM" id="Coils"/>
    </source>
</evidence>
<feature type="domain" description="Large ribosomal subunit protein bL9 C-terminal" evidence="10">
    <location>
        <begin position="63"/>
        <end position="146"/>
    </location>
</feature>
<name>A0A3E2TEZ5_9FIRM</name>
<comment type="caution">
    <text evidence="11">The sequence shown here is derived from an EMBL/GenBank/DDBJ whole genome shotgun (WGS) entry which is preliminary data.</text>
</comment>
<keyword evidence="2 7" id="KW-0699">rRNA-binding</keyword>
<dbReference type="InterPro" id="IPR020070">
    <property type="entry name" value="Ribosomal_bL9_N"/>
</dbReference>
<dbReference type="Gene3D" id="3.10.430.100">
    <property type="entry name" value="Ribosomal protein L9, C-terminal domain"/>
    <property type="match status" value="1"/>
</dbReference>
<evidence type="ECO:0000256" key="2">
    <source>
        <dbReference type="ARBA" id="ARBA00022730"/>
    </source>
</evidence>
<dbReference type="GO" id="GO:0005840">
    <property type="term" value="C:ribosome"/>
    <property type="evidence" value="ECO:0007669"/>
    <property type="project" value="UniProtKB-KW"/>
</dbReference>
<evidence type="ECO:0000256" key="6">
    <source>
        <dbReference type="ARBA" id="ARBA00035292"/>
    </source>
</evidence>
<dbReference type="InterPro" id="IPR036791">
    <property type="entry name" value="Ribosomal_bL9_C_sf"/>
</dbReference>
<dbReference type="Pfam" id="PF03948">
    <property type="entry name" value="Ribosomal_L9_C"/>
    <property type="match status" value="1"/>
</dbReference>
<dbReference type="SUPFAM" id="SSF55653">
    <property type="entry name" value="Ribosomal protein L9 C-domain"/>
    <property type="match status" value="1"/>
</dbReference>
<dbReference type="NCBIfam" id="TIGR00158">
    <property type="entry name" value="L9"/>
    <property type="match status" value="1"/>
</dbReference>
<evidence type="ECO:0000313" key="11">
    <source>
        <dbReference type="EMBL" id="RGB73890.1"/>
    </source>
</evidence>
<dbReference type="Gene3D" id="3.40.5.10">
    <property type="entry name" value="Ribosomal protein L9, N-terminal domain"/>
    <property type="match status" value="1"/>
</dbReference>
<dbReference type="SUPFAM" id="SSF55658">
    <property type="entry name" value="L9 N-domain-like"/>
    <property type="match status" value="1"/>
</dbReference>
<evidence type="ECO:0000256" key="5">
    <source>
        <dbReference type="ARBA" id="ARBA00023274"/>
    </source>
</evidence>
<keyword evidence="8" id="KW-0175">Coiled coil</keyword>
<keyword evidence="3 7" id="KW-0694">RNA-binding</keyword>
<feature type="coiled-coil region" evidence="8">
    <location>
        <begin position="37"/>
        <end position="64"/>
    </location>
</feature>
<dbReference type="HAMAP" id="MF_00503">
    <property type="entry name" value="Ribosomal_bL9"/>
    <property type="match status" value="1"/>
</dbReference>
<evidence type="ECO:0000256" key="3">
    <source>
        <dbReference type="ARBA" id="ARBA00022884"/>
    </source>
</evidence>
<accession>A0A3E2TEZ5</accession>
<dbReference type="Pfam" id="PF01281">
    <property type="entry name" value="Ribosomal_L9_N"/>
    <property type="match status" value="1"/>
</dbReference>
<dbReference type="InterPro" id="IPR020069">
    <property type="entry name" value="Ribosomal_bL9_C"/>
</dbReference>
<comment type="similarity">
    <text evidence="1 7">Belongs to the bacterial ribosomal protein bL9 family.</text>
</comment>
<dbReference type="GO" id="GO:0006412">
    <property type="term" value="P:translation"/>
    <property type="evidence" value="ECO:0007669"/>
    <property type="project" value="UniProtKB-UniRule"/>
</dbReference>
<keyword evidence="5 7" id="KW-0687">Ribonucleoprotein</keyword>
<evidence type="ECO:0000313" key="12">
    <source>
        <dbReference type="Proteomes" id="UP000260773"/>
    </source>
</evidence>
<dbReference type="InterPro" id="IPR020594">
    <property type="entry name" value="Ribosomal_bL9_bac/chp"/>
</dbReference>
<dbReference type="AlphaFoldDB" id="A0A3E2TEZ5"/>
<dbReference type="GO" id="GO:0019843">
    <property type="term" value="F:rRNA binding"/>
    <property type="evidence" value="ECO:0007669"/>
    <property type="project" value="UniProtKB-UniRule"/>
</dbReference>
<sequence length="148" mass="16140">MKVILIEDVKTLGKKGDTVNVNDGYARNFILPKKLGIEATAKNINDLKLQKANEEKVAKEILEAAKAFAEDIKEKSVTVTIKTGEGGKTFGSVSSKEIAAAYKSQLNIEIDKKKLQLAEPVRSLGVYKVPYKVHPKVTAELTVKVAEA</sequence>
<gene>
    <name evidence="7" type="primary">rplI</name>
    <name evidence="11" type="ORF">DW070_15695</name>
</gene>
<proteinExistence type="inferred from homology"/>
<comment type="function">
    <text evidence="7">Binds to the 23S rRNA.</text>
</comment>
<dbReference type="EMBL" id="QVEP01000064">
    <property type="protein sequence ID" value="RGB73890.1"/>
    <property type="molecule type" value="Genomic_DNA"/>
</dbReference>
<dbReference type="Proteomes" id="UP000260773">
    <property type="component" value="Unassembled WGS sequence"/>
</dbReference>
<reference evidence="11 12" key="1">
    <citation type="submission" date="2018-08" db="EMBL/GenBank/DDBJ databases">
        <title>A genome reference for cultivated species of the human gut microbiota.</title>
        <authorList>
            <person name="Zou Y."/>
            <person name="Xue W."/>
            <person name="Luo G."/>
        </authorList>
    </citation>
    <scope>NUCLEOTIDE SEQUENCE [LARGE SCALE GENOMIC DNA]</scope>
    <source>
        <strain evidence="11 12">AF45-17</strain>
    </source>
</reference>
<dbReference type="InterPro" id="IPR009027">
    <property type="entry name" value="Ribosomal_bL9/RNase_H1_N"/>
</dbReference>
<dbReference type="InterPro" id="IPR000244">
    <property type="entry name" value="Ribosomal_bL9"/>
</dbReference>
<dbReference type="GO" id="GO:1990904">
    <property type="term" value="C:ribonucleoprotein complex"/>
    <property type="evidence" value="ECO:0007669"/>
    <property type="project" value="UniProtKB-KW"/>
</dbReference>
<evidence type="ECO:0000256" key="4">
    <source>
        <dbReference type="ARBA" id="ARBA00022980"/>
    </source>
</evidence>
<dbReference type="RefSeq" id="WP_117529127.1">
    <property type="nucleotide sequence ID" value="NZ_JAQDKA010000016.1"/>
</dbReference>
<protein>
    <recommendedName>
        <fullName evidence="6 7">Large ribosomal subunit protein bL9</fullName>
    </recommendedName>
</protein>
<evidence type="ECO:0000259" key="9">
    <source>
        <dbReference type="Pfam" id="PF01281"/>
    </source>
</evidence>
<organism evidence="11 12">
    <name type="scientific">Coprococcus catus</name>
    <dbReference type="NCBI Taxonomy" id="116085"/>
    <lineage>
        <taxon>Bacteria</taxon>
        <taxon>Bacillati</taxon>
        <taxon>Bacillota</taxon>
        <taxon>Clostridia</taxon>
        <taxon>Lachnospirales</taxon>
        <taxon>Lachnospiraceae</taxon>
        <taxon>Coprococcus</taxon>
    </lineage>
</organism>
<keyword evidence="4 7" id="KW-0689">Ribosomal protein</keyword>
<dbReference type="InterPro" id="IPR036935">
    <property type="entry name" value="Ribosomal_bL9_N_sf"/>
</dbReference>
<dbReference type="PANTHER" id="PTHR21368">
    <property type="entry name" value="50S RIBOSOMAL PROTEIN L9"/>
    <property type="match status" value="1"/>
</dbReference>
<dbReference type="GO" id="GO:0003735">
    <property type="term" value="F:structural constituent of ribosome"/>
    <property type="evidence" value="ECO:0007669"/>
    <property type="project" value="InterPro"/>
</dbReference>
<feature type="domain" description="Ribosomal protein L9" evidence="9">
    <location>
        <begin position="1"/>
        <end position="47"/>
    </location>
</feature>
<evidence type="ECO:0000256" key="7">
    <source>
        <dbReference type="HAMAP-Rule" id="MF_00503"/>
    </source>
</evidence>
<evidence type="ECO:0000259" key="10">
    <source>
        <dbReference type="Pfam" id="PF03948"/>
    </source>
</evidence>